<dbReference type="SMART" id="SM00829">
    <property type="entry name" value="PKS_ER"/>
    <property type="match status" value="1"/>
</dbReference>
<dbReference type="EMBL" id="CP023777">
    <property type="protein sequence ID" value="ATL46986.1"/>
    <property type="molecule type" value="Genomic_DNA"/>
</dbReference>
<dbReference type="GO" id="GO:0008270">
    <property type="term" value="F:zinc ion binding"/>
    <property type="evidence" value="ECO:0007669"/>
    <property type="project" value="InterPro"/>
</dbReference>
<dbReference type="SUPFAM" id="SSF50129">
    <property type="entry name" value="GroES-like"/>
    <property type="match status" value="1"/>
</dbReference>
<dbReference type="InterPro" id="IPR002364">
    <property type="entry name" value="Quin_OxRdtase/zeta-crystal_CS"/>
</dbReference>
<dbReference type="Proteomes" id="UP000220133">
    <property type="component" value="Chromosome"/>
</dbReference>
<dbReference type="RefSeq" id="WP_098193371.1">
    <property type="nucleotide sequence ID" value="NZ_CP023777.1"/>
</dbReference>
<accession>A0A291QSQ5</accession>
<dbReference type="Pfam" id="PF08240">
    <property type="entry name" value="ADH_N"/>
    <property type="match status" value="1"/>
</dbReference>
<dbReference type="InterPro" id="IPR011032">
    <property type="entry name" value="GroES-like_sf"/>
</dbReference>
<dbReference type="AlphaFoldDB" id="A0A291QSQ5"/>
<evidence type="ECO:0000313" key="4">
    <source>
        <dbReference type="Proteomes" id="UP000220133"/>
    </source>
</evidence>
<keyword evidence="1" id="KW-0560">Oxidoreductase</keyword>
<dbReference type="OrthoDB" id="634508at2"/>
<dbReference type="GO" id="GO:0016491">
    <property type="term" value="F:oxidoreductase activity"/>
    <property type="evidence" value="ECO:0007669"/>
    <property type="project" value="UniProtKB-KW"/>
</dbReference>
<protein>
    <submittedName>
        <fullName evidence="3">Oxidoreductase</fullName>
    </submittedName>
</protein>
<dbReference type="InterPro" id="IPR050700">
    <property type="entry name" value="YIM1/Zinc_Alcohol_DH_Fams"/>
</dbReference>
<dbReference type="Gene3D" id="3.90.180.10">
    <property type="entry name" value="Medium-chain alcohol dehydrogenases, catalytic domain"/>
    <property type="match status" value="1"/>
</dbReference>
<dbReference type="SUPFAM" id="SSF51735">
    <property type="entry name" value="NAD(P)-binding Rossmann-fold domains"/>
    <property type="match status" value="1"/>
</dbReference>
<reference evidence="3 4" key="1">
    <citation type="submission" date="2017-10" db="EMBL/GenBank/DDBJ databases">
        <title>Paenichitinophaga pekingensis gen. nov., sp. nov., isolated from activated sludge.</title>
        <authorList>
            <person name="Jin D."/>
            <person name="Kong X."/>
            <person name="Deng Y."/>
            <person name="Bai Z."/>
        </authorList>
    </citation>
    <scope>NUCLEOTIDE SEQUENCE [LARGE SCALE GENOMIC DNA]</scope>
    <source>
        <strain evidence="3 4">13</strain>
    </source>
</reference>
<keyword evidence="4" id="KW-1185">Reference proteome</keyword>
<evidence type="ECO:0000259" key="2">
    <source>
        <dbReference type="SMART" id="SM00829"/>
    </source>
</evidence>
<proteinExistence type="predicted"/>
<evidence type="ECO:0000256" key="1">
    <source>
        <dbReference type="ARBA" id="ARBA00023002"/>
    </source>
</evidence>
<sequence>MKAILLQKPGGTENFEYQDIHKPAIHPGEVLIEVKAISINPVDIKTRMGKGVYGRIKDESPLILGWDVSGLVVESLSDEYKAGDEVFGMIRFPGHGKAYAEYVAAPAAHLAKKPGNVSHEEAVAATLAALTAYQVIVEQAQVKDGQKVLIHAASGGVGHYAVQVAKSLGAYVIGTSSEKNRDFVLGLGADEHIDYHTADLDALKDIDFALDALGDANVLRTIPLMKKGGTIISIPSGLGQEVVEAAKVNQVNAGFSMVQSSGENMKAIADLLANGTLRSHVSTAFSFDDITGAHQQIESGRTVGKIVLTF</sequence>
<dbReference type="PANTHER" id="PTHR11695:SF294">
    <property type="entry name" value="RETICULON-4-INTERACTING PROTEIN 1, MITOCHONDRIAL"/>
    <property type="match status" value="1"/>
</dbReference>
<dbReference type="PANTHER" id="PTHR11695">
    <property type="entry name" value="ALCOHOL DEHYDROGENASE RELATED"/>
    <property type="match status" value="1"/>
</dbReference>
<name>A0A291QSQ5_9BACT</name>
<dbReference type="Gene3D" id="3.40.50.720">
    <property type="entry name" value="NAD(P)-binding Rossmann-like Domain"/>
    <property type="match status" value="1"/>
</dbReference>
<feature type="domain" description="Enoyl reductase (ER)" evidence="2">
    <location>
        <begin position="10"/>
        <end position="308"/>
    </location>
</feature>
<dbReference type="InterPro" id="IPR013154">
    <property type="entry name" value="ADH-like_N"/>
</dbReference>
<organism evidence="3 4">
    <name type="scientific">Chitinophaga caeni</name>
    <dbReference type="NCBI Taxonomy" id="2029983"/>
    <lineage>
        <taxon>Bacteria</taxon>
        <taxon>Pseudomonadati</taxon>
        <taxon>Bacteroidota</taxon>
        <taxon>Chitinophagia</taxon>
        <taxon>Chitinophagales</taxon>
        <taxon>Chitinophagaceae</taxon>
        <taxon>Chitinophaga</taxon>
    </lineage>
</organism>
<dbReference type="PROSITE" id="PS01162">
    <property type="entry name" value="QOR_ZETA_CRYSTAL"/>
    <property type="match status" value="1"/>
</dbReference>
<dbReference type="CDD" id="cd05289">
    <property type="entry name" value="MDR_like_2"/>
    <property type="match status" value="1"/>
</dbReference>
<dbReference type="InterPro" id="IPR020843">
    <property type="entry name" value="ER"/>
</dbReference>
<gene>
    <name evidence="3" type="ORF">COR50_07200</name>
</gene>
<dbReference type="InterPro" id="IPR036291">
    <property type="entry name" value="NAD(P)-bd_dom_sf"/>
</dbReference>
<dbReference type="Pfam" id="PF13602">
    <property type="entry name" value="ADH_zinc_N_2"/>
    <property type="match status" value="1"/>
</dbReference>
<dbReference type="KEGG" id="cbae:COR50_07200"/>
<evidence type="ECO:0000313" key="3">
    <source>
        <dbReference type="EMBL" id="ATL46986.1"/>
    </source>
</evidence>